<protein>
    <submittedName>
        <fullName evidence="2">Uncharacterized protein</fullName>
    </submittedName>
</protein>
<dbReference type="AlphaFoldDB" id="A0A2I5T425"/>
<reference evidence="2" key="4">
    <citation type="submission" date="2017-11" db="EMBL/GenBank/DDBJ databases">
        <title>Complete genome sequence of Serratia sp. ATCC 39006.</title>
        <authorList>
            <person name="Hampton H.G."/>
            <person name="Jackson S.A."/>
            <person name="Jauregui R."/>
            <person name="Poulter G.T.M."/>
            <person name="Salmond G.P.C."/>
            <person name="Fineran P.C."/>
        </authorList>
    </citation>
    <scope>NUCLEOTIDE SEQUENCE</scope>
    <source>
        <strain evidence="2">ATCC 39006</strain>
    </source>
</reference>
<organism evidence="2 3">
    <name type="scientific">Serratia sp. (strain ATCC 39006)</name>
    <name type="common">Prodigiosinella confusarubida</name>
    <dbReference type="NCBI Taxonomy" id="104623"/>
    <lineage>
        <taxon>Bacteria</taxon>
        <taxon>Pseudomonadati</taxon>
        <taxon>Pseudomonadota</taxon>
        <taxon>Gammaproteobacteria</taxon>
        <taxon>Enterobacterales</taxon>
        <taxon>Pectobacteriaceae</taxon>
        <taxon>Prodigiosinella</taxon>
    </lineage>
</organism>
<dbReference type="Proteomes" id="UP000233778">
    <property type="component" value="Chromosome"/>
</dbReference>
<dbReference type="EMBL" id="CP025084">
    <property type="protein sequence ID" value="AUH03631.1"/>
    <property type="molecule type" value="Genomic_DNA"/>
</dbReference>
<accession>A0A2I5T425</accession>
<dbReference type="KEGG" id="serq:CWC46_05485"/>
<reference evidence="2 3" key="1">
    <citation type="journal article" date="2013" name="Genome Announc.">
        <title>Draft genome sequence of Serratia sp. strain ATCC 39006, a model bacterium for analysis of the biosynthesis and regulation of prodigiosin, a carbapenem, and gas vesicles.</title>
        <authorList>
            <person name="Fineran P.C."/>
            <person name="Iglesias Cans M.C."/>
            <person name="Ramsay J.P."/>
            <person name="Wilf N.M."/>
            <person name="Cossyleon D."/>
            <person name="McNeil M.B."/>
            <person name="Williamson N.R."/>
            <person name="Monson R.E."/>
            <person name="Becher S.A."/>
            <person name="Stanton J.A."/>
            <person name="Brugger K."/>
            <person name="Brown S.D."/>
            <person name="Salmond G.P."/>
        </authorList>
    </citation>
    <scope>NUCLEOTIDE SEQUENCE [LARGE SCALE GENOMIC DNA]</scope>
    <source>
        <strain evidence="2">ATCC 39006</strain>
        <strain evidence="3">ATCC 39006 / SC 11482</strain>
    </source>
</reference>
<dbReference type="Proteomes" id="UP000017700">
    <property type="component" value="Chromosome"/>
</dbReference>
<evidence type="ECO:0000313" key="2">
    <source>
        <dbReference type="EMBL" id="AUH03631.1"/>
    </source>
</evidence>
<reference evidence="1 4" key="3">
    <citation type="submission" date="2017-11" db="EMBL/GenBank/DDBJ databases">
        <title>Complete genome sequence of Serratia sp. ATCC 39006 LacA.</title>
        <authorList>
            <person name="Hampton H.G."/>
            <person name="Jackson S.A."/>
            <person name="Jauregui R."/>
            <person name="Poulter G.T.M."/>
            <person name="Salmond G.P.C."/>
            <person name="Fineran P.C."/>
        </authorList>
    </citation>
    <scope>NUCLEOTIDE SEQUENCE [LARGE SCALE GENOMIC DNA]</scope>
    <source>
        <strain evidence="1 4">ATCC 39006</strain>
    </source>
</reference>
<sequence length="65" mass="7422">MILFLGVIHILRSNEFTVLFKIALSVHSAIASVSDDIRMLTFQFLTDDKLGFIFLLNEKLISVYC</sequence>
<evidence type="ECO:0000313" key="3">
    <source>
        <dbReference type="Proteomes" id="UP000017700"/>
    </source>
</evidence>
<evidence type="ECO:0000313" key="4">
    <source>
        <dbReference type="Proteomes" id="UP000233778"/>
    </source>
</evidence>
<gene>
    <name evidence="1" type="ORF">CWC46_05485</name>
    <name evidence="2" type="ORF">Ser39006_005490</name>
</gene>
<dbReference type="EMBL" id="CP025085">
    <property type="protein sequence ID" value="AUG99313.1"/>
    <property type="molecule type" value="Genomic_DNA"/>
</dbReference>
<proteinExistence type="predicted"/>
<keyword evidence="3" id="KW-1185">Reference proteome</keyword>
<reference evidence="2" key="2">
    <citation type="submission" date="2013-09" db="EMBL/GenBank/DDBJ databases">
        <authorList>
            <person name="Wang G."/>
            <person name="Yang Y."/>
            <person name="Su Y."/>
        </authorList>
    </citation>
    <scope>NUCLEOTIDE SEQUENCE</scope>
    <source>
        <strain evidence="2">ATCC 39006</strain>
    </source>
</reference>
<evidence type="ECO:0000313" key="1">
    <source>
        <dbReference type="EMBL" id="AUG99313.1"/>
    </source>
</evidence>
<dbReference type="KEGG" id="sera:Ser39006_005490"/>
<name>A0A2I5T425_SERS3</name>